<comment type="caution">
    <text evidence="3">The sequence shown here is derived from an EMBL/GenBank/DDBJ whole genome shotgun (WGS) entry which is preliminary data.</text>
</comment>
<sequence>MARGDQTKVHFKGKDEDFIIFIDDVKTANDWKTDKSKPLAQVVSAFKVFVTHKAPLLWKILFHRKLTGYPRHGAQGNLDTASTATLENEFGTSVVEDVIKTIIEKGTIQETEPSNKQFASKNDNMGSRIAH</sequence>
<reference evidence="3 4" key="1">
    <citation type="journal article" date="2018" name="BMC Genomics">
        <title>Comparative genome analyses reveal sequence features reflecting distinct modes of host-adaptation between dicot and monocot powdery mildew.</title>
        <authorList>
            <person name="Wu Y."/>
            <person name="Ma X."/>
            <person name="Pan Z."/>
            <person name="Kale S.D."/>
            <person name="Song Y."/>
            <person name="King H."/>
            <person name="Zhang Q."/>
            <person name="Presley C."/>
            <person name="Deng X."/>
            <person name="Wei C.I."/>
            <person name="Xiao S."/>
        </authorList>
    </citation>
    <scope>NUCLEOTIDE SEQUENCE [LARGE SCALE GENOMIC DNA]</scope>
    <source>
        <strain evidence="3">UCSC1</strain>
    </source>
</reference>
<feature type="domain" description="Ribosome maturation protein SDO1/SBDS N-terminal" evidence="2">
    <location>
        <begin position="6"/>
        <end position="113"/>
    </location>
</feature>
<protein>
    <submittedName>
        <fullName evidence="3">Putative shwachman-bodian-diamond syndrome protein</fullName>
    </submittedName>
</protein>
<name>A0A420IL64_9PEZI</name>
<evidence type="ECO:0000313" key="4">
    <source>
        <dbReference type="Proteomes" id="UP000285405"/>
    </source>
</evidence>
<dbReference type="Gene3D" id="3.30.1250.10">
    <property type="entry name" value="Ribosome maturation protein SBDS, N-terminal domain"/>
    <property type="match status" value="2"/>
</dbReference>
<organism evidence="3 4">
    <name type="scientific">Golovinomyces cichoracearum</name>
    <dbReference type="NCBI Taxonomy" id="62708"/>
    <lineage>
        <taxon>Eukaryota</taxon>
        <taxon>Fungi</taxon>
        <taxon>Dikarya</taxon>
        <taxon>Ascomycota</taxon>
        <taxon>Pezizomycotina</taxon>
        <taxon>Leotiomycetes</taxon>
        <taxon>Erysiphales</taxon>
        <taxon>Erysiphaceae</taxon>
        <taxon>Golovinomyces</taxon>
    </lineage>
</organism>
<dbReference type="OrthoDB" id="2567806at2759"/>
<gene>
    <name evidence="3" type="ORF">GcC1_079004</name>
</gene>
<dbReference type="AlphaFoldDB" id="A0A420IL64"/>
<dbReference type="Proteomes" id="UP000285405">
    <property type="component" value="Unassembled WGS sequence"/>
</dbReference>
<dbReference type="EMBL" id="MCBR01007993">
    <property type="protein sequence ID" value="RKF75267.1"/>
    <property type="molecule type" value="Genomic_DNA"/>
</dbReference>
<feature type="compositionally biased region" description="Polar residues" evidence="1">
    <location>
        <begin position="112"/>
        <end position="125"/>
    </location>
</feature>
<evidence type="ECO:0000259" key="2">
    <source>
        <dbReference type="Pfam" id="PF01172"/>
    </source>
</evidence>
<dbReference type="InterPro" id="IPR036786">
    <property type="entry name" value="Ribosome_mat_SBDS_N_sf"/>
</dbReference>
<feature type="region of interest" description="Disordered" evidence="1">
    <location>
        <begin position="112"/>
        <end position="131"/>
    </location>
</feature>
<evidence type="ECO:0000313" key="3">
    <source>
        <dbReference type="EMBL" id="RKF75267.1"/>
    </source>
</evidence>
<dbReference type="SUPFAM" id="SSF89895">
    <property type="entry name" value="FYSH domain"/>
    <property type="match status" value="1"/>
</dbReference>
<dbReference type="Pfam" id="PF01172">
    <property type="entry name" value="SBDS_N"/>
    <property type="match status" value="1"/>
</dbReference>
<accession>A0A420IL64</accession>
<evidence type="ECO:0000256" key="1">
    <source>
        <dbReference type="SAM" id="MobiDB-lite"/>
    </source>
</evidence>
<proteinExistence type="predicted"/>
<dbReference type="InterPro" id="IPR019783">
    <property type="entry name" value="SDO1/SBDS_N"/>
</dbReference>